<proteinExistence type="inferred from homology"/>
<reference evidence="14 15" key="1">
    <citation type="submission" date="2020-08" db="EMBL/GenBank/DDBJ databases">
        <title>Whole genome shotgun sequence of Actinoplanes ianthinogenes NBRC 13996.</title>
        <authorList>
            <person name="Komaki H."/>
            <person name="Tamura T."/>
        </authorList>
    </citation>
    <scope>NUCLEOTIDE SEQUENCE [LARGE SCALE GENOMIC DNA]</scope>
    <source>
        <strain evidence="14 15">NBRC 13996</strain>
    </source>
</reference>
<keyword evidence="5 12" id="KW-0812">Transmembrane</keyword>
<protein>
    <recommendedName>
        <fullName evidence="2 12">Flagellar biosynthetic protein FliP</fullName>
    </recommendedName>
</protein>
<evidence type="ECO:0000256" key="7">
    <source>
        <dbReference type="ARBA" id="ARBA00022927"/>
    </source>
</evidence>
<feature type="transmembrane region" description="Helical" evidence="12">
    <location>
        <begin position="153"/>
        <end position="171"/>
    </location>
</feature>
<keyword evidence="8 12" id="KW-1133">Transmembrane helix</keyword>
<feature type="transmembrane region" description="Helical" evidence="12">
    <location>
        <begin position="246"/>
        <end position="267"/>
    </location>
</feature>
<feature type="region of interest" description="Disordered" evidence="13">
    <location>
        <begin position="46"/>
        <end position="97"/>
    </location>
</feature>
<evidence type="ECO:0000256" key="3">
    <source>
        <dbReference type="ARBA" id="ARBA00022448"/>
    </source>
</evidence>
<evidence type="ECO:0000256" key="5">
    <source>
        <dbReference type="ARBA" id="ARBA00022692"/>
    </source>
</evidence>
<feature type="compositionally biased region" description="Polar residues" evidence="13">
    <location>
        <begin position="82"/>
        <end position="97"/>
    </location>
</feature>
<dbReference type="RefSeq" id="WP_229829796.1">
    <property type="nucleotide sequence ID" value="NZ_AP023356.1"/>
</dbReference>
<dbReference type="InterPro" id="IPR006311">
    <property type="entry name" value="TAT_signal"/>
</dbReference>
<gene>
    <name evidence="12" type="primary">fliP</name>
    <name evidence="14" type="ORF">Aiant_37770</name>
</gene>
<dbReference type="PRINTS" id="PR01302">
    <property type="entry name" value="TYPE3IMPPROT"/>
</dbReference>
<evidence type="ECO:0000256" key="1">
    <source>
        <dbReference type="ARBA" id="ARBA00006257"/>
    </source>
</evidence>
<evidence type="ECO:0000313" key="15">
    <source>
        <dbReference type="Proteomes" id="UP000676967"/>
    </source>
</evidence>
<dbReference type="InterPro" id="IPR005838">
    <property type="entry name" value="T3SS_IM_P"/>
</dbReference>
<comment type="similarity">
    <text evidence="1 12">Belongs to the FliP/MopC/SpaP family.</text>
</comment>
<evidence type="ECO:0000256" key="11">
    <source>
        <dbReference type="ARBA" id="ARBA00023225"/>
    </source>
</evidence>
<feature type="compositionally biased region" description="Low complexity" evidence="13">
    <location>
        <begin position="46"/>
        <end position="72"/>
    </location>
</feature>
<keyword evidence="11 12" id="KW-1006">Bacterial flagellum protein export</keyword>
<evidence type="ECO:0000256" key="2">
    <source>
        <dbReference type="ARBA" id="ARBA00021714"/>
    </source>
</evidence>
<dbReference type="PROSITE" id="PS01061">
    <property type="entry name" value="FLIP_2"/>
    <property type="match status" value="1"/>
</dbReference>
<dbReference type="InterPro" id="IPR005837">
    <property type="entry name" value="FliP"/>
</dbReference>
<evidence type="ECO:0000256" key="4">
    <source>
        <dbReference type="ARBA" id="ARBA00022475"/>
    </source>
</evidence>
<keyword evidence="7 12" id="KW-0653">Protein transport</keyword>
<feature type="transmembrane region" description="Helical" evidence="12">
    <location>
        <begin position="107"/>
        <end position="133"/>
    </location>
</feature>
<evidence type="ECO:0000313" key="14">
    <source>
        <dbReference type="EMBL" id="BCJ43120.1"/>
    </source>
</evidence>
<evidence type="ECO:0000256" key="9">
    <source>
        <dbReference type="ARBA" id="ARBA00023136"/>
    </source>
</evidence>
<dbReference type="Proteomes" id="UP000676967">
    <property type="component" value="Chromosome"/>
</dbReference>
<keyword evidence="6 12" id="KW-1005">Bacterial flagellum biogenesis</keyword>
<dbReference type="Pfam" id="PF00813">
    <property type="entry name" value="FliP"/>
    <property type="match status" value="1"/>
</dbReference>
<dbReference type="NCBIfam" id="TIGR01103">
    <property type="entry name" value="fliP"/>
    <property type="match status" value="1"/>
</dbReference>
<keyword evidence="10" id="KW-0975">Bacterial flagellum</keyword>
<keyword evidence="4 12" id="KW-1003">Cell membrane</keyword>
<evidence type="ECO:0000256" key="10">
    <source>
        <dbReference type="ARBA" id="ARBA00023143"/>
    </source>
</evidence>
<comment type="subcellular location">
    <subcellularLocation>
        <location evidence="12">Cell membrane</location>
        <topology evidence="12">Multi-pass membrane protein</topology>
    </subcellularLocation>
    <subcellularLocation>
        <location evidence="12">Bacterial flagellum basal body</location>
    </subcellularLocation>
</comment>
<keyword evidence="3 12" id="KW-0813">Transport</keyword>
<dbReference type="PANTHER" id="PTHR30587:SF0">
    <property type="entry name" value="FLAGELLAR BIOSYNTHETIC PROTEIN FLIP"/>
    <property type="match status" value="1"/>
</dbReference>
<comment type="function">
    <text evidence="12">Plays a role in the flagellum-specific transport system.</text>
</comment>
<accession>A0ABM7LV14</accession>
<keyword evidence="15" id="KW-1185">Reference proteome</keyword>
<organism evidence="14 15">
    <name type="scientific">Actinoplanes ianthinogenes</name>
    <dbReference type="NCBI Taxonomy" id="122358"/>
    <lineage>
        <taxon>Bacteria</taxon>
        <taxon>Bacillati</taxon>
        <taxon>Actinomycetota</taxon>
        <taxon>Actinomycetes</taxon>
        <taxon>Micromonosporales</taxon>
        <taxon>Micromonosporaceae</taxon>
        <taxon>Actinoplanes</taxon>
    </lineage>
</organism>
<evidence type="ECO:0000256" key="8">
    <source>
        <dbReference type="ARBA" id="ARBA00022989"/>
    </source>
</evidence>
<sequence>MTDCIERHRPTAADGLMALRRALLLIIAGAGLALVLPTPVSAAPDRPQAQAAAQVGVPQKAPQAPAHPAANRPVRKQVPQAPRTSPPSINLNINGTNPDGSRPASSLVIVLGLTLLSVAPALLLLCTCFTKVFMVLGITRNAMGLTTLPPNQVIAGLALFLSLFIMGPTVSQMNDVGVQPYLKGDKTQSQAFNDGIKPLREFMWKTTREDELALLIKVSGAEKPANRDAVPLTTLVPAFVLSELRAAFIIGFVIFIPFLIIDLVVSASLMSLGMMMLPPVTVALPFKLLLFVLVNGWGLIITALVGSYRT</sequence>
<keyword evidence="9 12" id="KW-0472">Membrane</keyword>
<name>A0ABM7LV14_9ACTN</name>
<evidence type="ECO:0000256" key="12">
    <source>
        <dbReference type="RuleBase" id="RU362069"/>
    </source>
</evidence>
<feature type="transmembrane region" description="Helical" evidence="12">
    <location>
        <begin position="288"/>
        <end position="308"/>
    </location>
</feature>
<evidence type="ECO:0000256" key="13">
    <source>
        <dbReference type="SAM" id="MobiDB-lite"/>
    </source>
</evidence>
<dbReference type="EMBL" id="AP023356">
    <property type="protein sequence ID" value="BCJ43120.1"/>
    <property type="molecule type" value="Genomic_DNA"/>
</dbReference>
<evidence type="ECO:0000256" key="6">
    <source>
        <dbReference type="ARBA" id="ARBA00022795"/>
    </source>
</evidence>
<dbReference type="PROSITE" id="PS51318">
    <property type="entry name" value="TAT"/>
    <property type="match status" value="1"/>
</dbReference>
<dbReference type="PANTHER" id="PTHR30587">
    <property type="entry name" value="FLAGELLAR BIOSYNTHETIC PROTEIN FLIP"/>
    <property type="match status" value="1"/>
</dbReference>
<dbReference type="NCBIfam" id="NF009438">
    <property type="entry name" value="PRK12797.1"/>
    <property type="match status" value="1"/>
</dbReference>